<dbReference type="PROSITE" id="PS50181">
    <property type="entry name" value="FBOX"/>
    <property type="match status" value="1"/>
</dbReference>
<gene>
    <name evidence="2" type="ORF">DCAF_LOCUS5319</name>
</gene>
<dbReference type="SMART" id="SM00256">
    <property type="entry name" value="FBOX"/>
    <property type="match status" value="1"/>
</dbReference>
<evidence type="ECO:0000313" key="3">
    <source>
        <dbReference type="Proteomes" id="UP001314170"/>
    </source>
</evidence>
<dbReference type="SUPFAM" id="SSF81383">
    <property type="entry name" value="F-box domain"/>
    <property type="match status" value="1"/>
</dbReference>
<evidence type="ECO:0000259" key="1">
    <source>
        <dbReference type="PROSITE" id="PS50181"/>
    </source>
</evidence>
<reference evidence="2 3" key="1">
    <citation type="submission" date="2024-01" db="EMBL/GenBank/DDBJ databases">
        <authorList>
            <person name="Waweru B."/>
        </authorList>
    </citation>
    <scope>NUCLEOTIDE SEQUENCE [LARGE SCALE GENOMIC DNA]</scope>
</reference>
<protein>
    <recommendedName>
        <fullName evidence="1">F-box domain-containing protein</fullName>
    </recommendedName>
</protein>
<dbReference type="EMBL" id="CAWUPB010000857">
    <property type="protein sequence ID" value="CAK7327604.1"/>
    <property type="molecule type" value="Genomic_DNA"/>
</dbReference>
<dbReference type="InterPro" id="IPR036047">
    <property type="entry name" value="F-box-like_dom_sf"/>
</dbReference>
<dbReference type="InterPro" id="IPR017451">
    <property type="entry name" value="F-box-assoc_interact_dom"/>
</dbReference>
<dbReference type="NCBIfam" id="TIGR01640">
    <property type="entry name" value="F_box_assoc_1"/>
    <property type="match status" value="1"/>
</dbReference>
<dbReference type="PANTHER" id="PTHR31672:SF13">
    <property type="entry name" value="F-BOX PROTEIN CPR30-LIKE"/>
    <property type="match status" value="1"/>
</dbReference>
<feature type="domain" description="F-box" evidence="1">
    <location>
        <begin position="1"/>
        <end position="45"/>
    </location>
</feature>
<accession>A0AAV1R2Q6</accession>
<dbReference type="PANTHER" id="PTHR31672">
    <property type="entry name" value="BNACNNG10540D PROTEIN"/>
    <property type="match status" value="1"/>
</dbReference>
<proteinExistence type="predicted"/>
<dbReference type="Pfam" id="PF07734">
    <property type="entry name" value="FBA_1"/>
    <property type="match status" value="1"/>
</dbReference>
<comment type="caution">
    <text evidence="2">The sequence shown here is derived from an EMBL/GenBank/DDBJ whole genome shotgun (WGS) entry which is preliminary data.</text>
</comment>
<evidence type="ECO:0000313" key="2">
    <source>
        <dbReference type="EMBL" id="CAK7327604.1"/>
    </source>
</evidence>
<name>A0AAV1R2Q6_9ROSI</name>
<keyword evidence="3" id="KW-1185">Reference proteome</keyword>
<dbReference type="InterPro" id="IPR050796">
    <property type="entry name" value="SCF_F-box_component"/>
</dbReference>
<sequence length="364" mass="41965">MSGYLPEEVMQEILLRLPTRTLLKCTSVCKSWYSLIKSRAFIADHRDRSIFLAKHDPVYLLRTFSREGKRKEIARHTLAFIIWNPLIKKYSYVEPRIHGPTYSFIGFGYDHLRDDYKLMRMANFIGLDACEKDIPRVELYLLNEGSWRSIAHEAERYMSFEILSPAFVNGVLHWTAFEIRDQDGGEESSDTYNFVLGFDMIDEAFCKILLPSSLVNLMPVFLSVLAYKESSIALCQTSFNSELIHVWVMKEYGVVESWIMISLIITPQVEDIPRALTFRKEGLLLELNHGWIFSWDPSRQLLGDLALWGEPMKTFVGSYVESLVLLDRANATSYGNDSNAQEASEAASELSRISQLSKRRRFPI</sequence>
<dbReference type="InterPro" id="IPR006527">
    <property type="entry name" value="F-box-assoc_dom_typ1"/>
</dbReference>
<dbReference type="InterPro" id="IPR001810">
    <property type="entry name" value="F-box_dom"/>
</dbReference>
<organism evidence="2 3">
    <name type="scientific">Dovyalis caffra</name>
    <dbReference type="NCBI Taxonomy" id="77055"/>
    <lineage>
        <taxon>Eukaryota</taxon>
        <taxon>Viridiplantae</taxon>
        <taxon>Streptophyta</taxon>
        <taxon>Embryophyta</taxon>
        <taxon>Tracheophyta</taxon>
        <taxon>Spermatophyta</taxon>
        <taxon>Magnoliopsida</taxon>
        <taxon>eudicotyledons</taxon>
        <taxon>Gunneridae</taxon>
        <taxon>Pentapetalae</taxon>
        <taxon>rosids</taxon>
        <taxon>fabids</taxon>
        <taxon>Malpighiales</taxon>
        <taxon>Salicaceae</taxon>
        <taxon>Flacourtieae</taxon>
        <taxon>Dovyalis</taxon>
    </lineage>
</organism>
<dbReference type="Gene3D" id="1.20.1280.50">
    <property type="match status" value="1"/>
</dbReference>
<dbReference type="Proteomes" id="UP001314170">
    <property type="component" value="Unassembled WGS sequence"/>
</dbReference>
<dbReference type="AlphaFoldDB" id="A0AAV1R2Q6"/>
<dbReference type="Pfam" id="PF00646">
    <property type="entry name" value="F-box"/>
    <property type="match status" value="1"/>
</dbReference>